<keyword evidence="6 7" id="KW-0472">Membrane</keyword>
<dbReference type="InterPro" id="IPR045275">
    <property type="entry name" value="MscS_archaea/bacteria_type"/>
</dbReference>
<comment type="similarity">
    <text evidence="2">Belongs to the MscS (TC 1.A.23) family.</text>
</comment>
<evidence type="ECO:0000256" key="2">
    <source>
        <dbReference type="ARBA" id="ARBA00008017"/>
    </source>
</evidence>
<accession>A0A3B0W8Q7</accession>
<dbReference type="InterPro" id="IPR010920">
    <property type="entry name" value="LSM_dom_sf"/>
</dbReference>
<dbReference type="Gene3D" id="3.30.70.100">
    <property type="match status" value="1"/>
</dbReference>
<dbReference type="SUPFAM" id="SSF50182">
    <property type="entry name" value="Sm-like ribonucleoproteins"/>
    <property type="match status" value="1"/>
</dbReference>
<dbReference type="InterPro" id="IPR049142">
    <property type="entry name" value="MS_channel_1st"/>
</dbReference>
<evidence type="ECO:0000256" key="7">
    <source>
        <dbReference type="SAM" id="Phobius"/>
    </source>
</evidence>
<dbReference type="Gene3D" id="2.30.30.60">
    <property type="match status" value="1"/>
</dbReference>
<keyword evidence="4 7" id="KW-0812">Transmembrane</keyword>
<evidence type="ECO:0000259" key="9">
    <source>
        <dbReference type="Pfam" id="PF21082"/>
    </source>
</evidence>
<feature type="transmembrane region" description="Helical" evidence="7">
    <location>
        <begin position="194"/>
        <end position="210"/>
    </location>
</feature>
<gene>
    <name evidence="11" type="ORF">MNBD_GAMMA02-843</name>
</gene>
<dbReference type="PANTHER" id="PTHR30221:SF1">
    <property type="entry name" value="SMALL-CONDUCTANCE MECHANOSENSITIVE CHANNEL"/>
    <property type="match status" value="1"/>
</dbReference>
<feature type="transmembrane region" description="Helical" evidence="7">
    <location>
        <begin position="47"/>
        <end position="71"/>
    </location>
</feature>
<evidence type="ECO:0000256" key="5">
    <source>
        <dbReference type="ARBA" id="ARBA00022989"/>
    </source>
</evidence>
<sequence length="394" mass="43495">MQATENVTSNSGATEQAPVSDVTLAINNFSSYLPESWQPYWEQVQSIPFLGFILLIILGYLVAKIGVMIFSKSLSQITKRTQSHVDDQLISILKKPFFLTLFFFFLGMALKTVGMPQGIESTLIRILASVLALTWMMRGFKILNLLLSSLSKFKGKYEMIQPKTIPLFDLIGKILLIAMGSYALLIIWGINPTAWLASAGVIGIAVGFAAKDTLANLFSGFFIIADTPYKVGDFINLDSGERGMVTQVGMRSTRILTRDDVEITVPNNVIGNAKIINESSGQSEKTRIRIKVGAAYGTDANQVCEVLVSVANAHEEVVKEPQARVRFRSFGASSLDFELLVWIAQPVLRGRISHELNMQVYDAFNAAGIEIPYAKQDVYIKEFPGRELSDTSAE</sequence>
<evidence type="ECO:0000259" key="8">
    <source>
        <dbReference type="Pfam" id="PF00924"/>
    </source>
</evidence>
<comment type="subcellular location">
    <subcellularLocation>
        <location evidence="1">Cell membrane</location>
        <topology evidence="1">Multi-pass membrane protein</topology>
    </subcellularLocation>
</comment>
<feature type="transmembrane region" description="Helical" evidence="7">
    <location>
        <begin position="92"/>
        <end position="110"/>
    </location>
</feature>
<keyword evidence="5 7" id="KW-1133">Transmembrane helix</keyword>
<dbReference type="Pfam" id="PF21088">
    <property type="entry name" value="MS_channel_1st"/>
    <property type="match status" value="1"/>
</dbReference>
<dbReference type="SUPFAM" id="SSF82689">
    <property type="entry name" value="Mechanosensitive channel protein MscS (YggB), C-terminal domain"/>
    <property type="match status" value="1"/>
</dbReference>
<evidence type="ECO:0000256" key="3">
    <source>
        <dbReference type="ARBA" id="ARBA00022475"/>
    </source>
</evidence>
<dbReference type="AlphaFoldDB" id="A0A3B0W8Q7"/>
<dbReference type="GO" id="GO:0005886">
    <property type="term" value="C:plasma membrane"/>
    <property type="evidence" value="ECO:0007669"/>
    <property type="project" value="UniProtKB-SubCell"/>
</dbReference>
<evidence type="ECO:0000313" key="11">
    <source>
        <dbReference type="EMBL" id="VAW47077.1"/>
    </source>
</evidence>
<proteinExistence type="inferred from homology"/>
<protein>
    <submittedName>
        <fullName evidence="11">Potassium efflux system KefA protein / Small-conductance mechanosensitive channel</fullName>
    </submittedName>
</protein>
<dbReference type="PANTHER" id="PTHR30221">
    <property type="entry name" value="SMALL-CONDUCTANCE MECHANOSENSITIVE CHANNEL"/>
    <property type="match status" value="1"/>
</dbReference>
<evidence type="ECO:0000256" key="4">
    <source>
        <dbReference type="ARBA" id="ARBA00022692"/>
    </source>
</evidence>
<dbReference type="InterPro" id="IPR006685">
    <property type="entry name" value="MscS_channel_2nd"/>
</dbReference>
<feature type="transmembrane region" description="Helical" evidence="7">
    <location>
        <begin position="167"/>
        <end position="188"/>
    </location>
</feature>
<dbReference type="InterPro" id="IPR011066">
    <property type="entry name" value="MscS_channel_C_sf"/>
</dbReference>
<dbReference type="EMBL" id="UOFA01000319">
    <property type="protein sequence ID" value="VAW47077.1"/>
    <property type="molecule type" value="Genomic_DNA"/>
</dbReference>
<feature type="domain" description="Mechanosensitive ion channel transmembrane helices 2/3" evidence="10">
    <location>
        <begin position="173"/>
        <end position="211"/>
    </location>
</feature>
<dbReference type="InterPro" id="IPR049278">
    <property type="entry name" value="MS_channel_C"/>
</dbReference>
<evidence type="ECO:0000256" key="1">
    <source>
        <dbReference type="ARBA" id="ARBA00004651"/>
    </source>
</evidence>
<feature type="domain" description="Mechanosensitive ion channel MscS C-terminal" evidence="9">
    <location>
        <begin position="289"/>
        <end position="371"/>
    </location>
</feature>
<dbReference type="InterPro" id="IPR011014">
    <property type="entry name" value="MscS_channel_TM-2"/>
</dbReference>
<dbReference type="SUPFAM" id="SSF82861">
    <property type="entry name" value="Mechanosensitive channel protein MscS (YggB), transmembrane region"/>
    <property type="match status" value="1"/>
</dbReference>
<evidence type="ECO:0000259" key="10">
    <source>
        <dbReference type="Pfam" id="PF21088"/>
    </source>
</evidence>
<organism evidence="11">
    <name type="scientific">hydrothermal vent metagenome</name>
    <dbReference type="NCBI Taxonomy" id="652676"/>
    <lineage>
        <taxon>unclassified sequences</taxon>
        <taxon>metagenomes</taxon>
        <taxon>ecological metagenomes</taxon>
    </lineage>
</organism>
<dbReference type="Gene3D" id="1.10.287.1260">
    <property type="match status" value="1"/>
</dbReference>
<name>A0A3B0W8Q7_9ZZZZ</name>
<feature type="transmembrane region" description="Helical" evidence="7">
    <location>
        <begin position="122"/>
        <end position="147"/>
    </location>
</feature>
<reference evidence="11" key="1">
    <citation type="submission" date="2018-06" db="EMBL/GenBank/DDBJ databases">
        <authorList>
            <person name="Zhirakovskaya E."/>
        </authorList>
    </citation>
    <scope>NUCLEOTIDE SEQUENCE</scope>
</reference>
<evidence type="ECO:0000256" key="6">
    <source>
        <dbReference type="ARBA" id="ARBA00023136"/>
    </source>
</evidence>
<keyword evidence="3" id="KW-1003">Cell membrane</keyword>
<dbReference type="Pfam" id="PF00924">
    <property type="entry name" value="MS_channel_2nd"/>
    <property type="match status" value="1"/>
</dbReference>
<dbReference type="Pfam" id="PF21082">
    <property type="entry name" value="MS_channel_3rd"/>
    <property type="match status" value="1"/>
</dbReference>
<feature type="domain" description="Mechanosensitive ion channel MscS" evidence="8">
    <location>
        <begin position="212"/>
        <end position="279"/>
    </location>
</feature>
<dbReference type="GO" id="GO:0008381">
    <property type="term" value="F:mechanosensitive monoatomic ion channel activity"/>
    <property type="evidence" value="ECO:0007669"/>
    <property type="project" value="InterPro"/>
</dbReference>
<dbReference type="InterPro" id="IPR023408">
    <property type="entry name" value="MscS_beta-dom_sf"/>
</dbReference>